<dbReference type="Pfam" id="PF00860">
    <property type="entry name" value="Xan_ur_permease"/>
    <property type="match status" value="1"/>
</dbReference>
<evidence type="ECO:0000256" key="2">
    <source>
        <dbReference type="ARBA" id="ARBA00005697"/>
    </source>
</evidence>
<feature type="transmembrane region" description="Helical" evidence="8">
    <location>
        <begin position="227"/>
        <end position="247"/>
    </location>
</feature>
<comment type="similarity">
    <text evidence="2">Belongs to the nucleobase:cation symporter-2 (NCS2) (TC 2.A.40) family. Azg-like subfamily.</text>
</comment>
<evidence type="ECO:0000256" key="4">
    <source>
        <dbReference type="ARBA" id="ARBA00022692"/>
    </source>
</evidence>
<evidence type="ECO:0000256" key="3">
    <source>
        <dbReference type="ARBA" id="ARBA00022448"/>
    </source>
</evidence>
<gene>
    <name evidence="9" type="ORF">C1I98_12720</name>
</gene>
<protein>
    <submittedName>
        <fullName evidence="9">MFS transporter</fullName>
    </submittedName>
</protein>
<accession>A0A2W2IDC6</accession>
<keyword evidence="3" id="KW-0813">Transport</keyword>
<feature type="transmembrane region" description="Helical" evidence="8">
    <location>
        <begin position="127"/>
        <end position="147"/>
    </location>
</feature>
<evidence type="ECO:0000256" key="7">
    <source>
        <dbReference type="SAM" id="MobiDB-lite"/>
    </source>
</evidence>
<reference evidence="9 10" key="1">
    <citation type="submission" date="2018-01" db="EMBL/GenBank/DDBJ databases">
        <title>Draft genome sequence of Sphaerisporangium sp. 7K107.</title>
        <authorList>
            <person name="Sahin N."/>
            <person name="Saygin H."/>
            <person name="Ay H."/>
        </authorList>
    </citation>
    <scope>NUCLEOTIDE SEQUENCE [LARGE SCALE GENOMIC DNA]</scope>
    <source>
        <strain evidence="9 10">7K107</strain>
    </source>
</reference>
<evidence type="ECO:0000256" key="5">
    <source>
        <dbReference type="ARBA" id="ARBA00022989"/>
    </source>
</evidence>
<evidence type="ECO:0000313" key="10">
    <source>
        <dbReference type="Proteomes" id="UP000248544"/>
    </source>
</evidence>
<feature type="transmembrane region" description="Helical" evidence="8">
    <location>
        <begin position="374"/>
        <end position="399"/>
    </location>
</feature>
<keyword evidence="6 8" id="KW-0472">Membrane</keyword>
<sequence length="482" mass="48678">MGGHRAARSWVGPASSPRPGQGRIVDRLDRFFGLRARGSTVAAEVRGGVTTFVAMAYIVLLNPIILAGAVDVTGARLSIPQLTTATALAAAVSTLLMAVVGNAPFGVAAGLGLNAVVAYQAAPHMTWPQAMGLVVLEGLAIVVLAVSGARRMIMNAIPLALKHAISVGIGLFIALIGLVDAGFVARGTGTPVQLGTTGHLSGWPVTVFCFGLLLMIVLYARRVPGAILISIVATTVLAIVVGTAFAVDPAQWGVVAPRVPTSIVSAPDFGLFGAFDLFGGFATAGALTATVVLFTLVLSGFFDAMGTIIGVSDEAGLVDEQGRVPRLGAILTVDGVSAAIGGTASASANTVFVESAAGVGEGARTGLASLVTGALLGLTLLFTPVTTVVPAAAAAPALVLVGALMMTQARNVPWTDLDLAIPAFLTIALMPFTYSITAGLGAGLIAYVAIKLGRGRPGDAHPLLYVVAAMFVAFFSVGLFDG</sequence>
<feature type="transmembrane region" description="Helical" evidence="8">
    <location>
        <begin position="82"/>
        <end position="107"/>
    </location>
</feature>
<feature type="transmembrane region" description="Helical" evidence="8">
    <location>
        <begin position="49"/>
        <end position="70"/>
    </location>
</feature>
<keyword evidence="4 8" id="KW-0812">Transmembrane</keyword>
<feature type="transmembrane region" description="Helical" evidence="8">
    <location>
        <begin position="462"/>
        <end position="480"/>
    </location>
</feature>
<comment type="subcellular location">
    <subcellularLocation>
        <location evidence="1">Endomembrane system</location>
        <topology evidence="1">Multi-pass membrane protein</topology>
    </subcellularLocation>
</comment>
<evidence type="ECO:0000256" key="6">
    <source>
        <dbReference type="ARBA" id="ARBA00023136"/>
    </source>
</evidence>
<feature type="transmembrane region" description="Helical" evidence="8">
    <location>
        <begin position="419"/>
        <end position="450"/>
    </location>
</feature>
<organism evidence="9 10">
    <name type="scientific">Spongiactinospora gelatinilytica</name>
    <dbReference type="NCBI Taxonomy" id="2666298"/>
    <lineage>
        <taxon>Bacteria</taxon>
        <taxon>Bacillati</taxon>
        <taxon>Actinomycetota</taxon>
        <taxon>Actinomycetes</taxon>
        <taxon>Streptosporangiales</taxon>
        <taxon>Streptosporangiaceae</taxon>
        <taxon>Spongiactinospora</taxon>
    </lineage>
</organism>
<evidence type="ECO:0000313" key="9">
    <source>
        <dbReference type="EMBL" id="PZG48134.1"/>
    </source>
</evidence>
<dbReference type="Proteomes" id="UP000248544">
    <property type="component" value="Unassembled WGS sequence"/>
</dbReference>
<dbReference type="GO" id="GO:0012505">
    <property type="term" value="C:endomembrane system"/>
    <property type="evidence" value="ECO:0007669"/>
    <property type="project" value="UniProtKB-SubCell"/>
</dbReference>
<evidence type="ECO:0000256" key="1">
    <source>
        <dbReference type="ARBA" id="ARBA00004127"/>
    </source>
</evidence>
<feature type="transmembrane region" description="Helical" evidence="8">
    <location>
        <begin position="277"/>
        <end position="302"/>
    </location>
</feature>
<dbReference type="GO" id="GO:0005886">
    <property type="term" value="C:plasma membrane"/>
    <property type="evidence" value="ECO:0007669"/>
    <property type="project" value="TreeGrafter"/>
</dbReference>
<dbReference type="GO" id="GO:0005345">
    <property type="term" value="F:purine nucleobase transmembrane transporter activity"/>
    <property type="evidence" value="ECO:0007669"/>
    <property type="project" value="TreeGrafter"/>
</dbReference>
<dbReference type="InterPro" id="IPR045018">
    <property type="entry name" value="Azg-like"/>
</dbReference>
<dbReference type="InterPro" id="IPR006043">
    <property type="entry name" value="NCS2"/>
</dbReference>
<name>A0A2W2IDC6_9ACTN</name>
<dbReference type="PANTHER" id="PTHR43337:SF1">
    <property type="entry name" value="XANTHINE_URACIL PERMEASE C887.17-RELATED"/>
    <property type="match status" value="1"/>
</dbReference>
<comment type="caution">
    <text evidence="9">The sequence shown here is derived from an EMBL/GenBank/DDBJ whole genome shotgun (WGS) entry which is preliminary data.</text>
</comment>
<proteinExistence type="inferred from homology"/>
<dbReference type="EMBL" id="POUA01000079">
    <property type="protein sequence ID" value="PZG48134.1"/>
    <property type="molecule type" value="Genomic_DNA"/>
</dbReference>
<feature type="transmembrane region" description="Helical" evidence="8">
    <location>
        <begin position="203"/>
        <end position="220"/>
    </location>
</feature>
<keyword evidence="10" id="KW-1185">Reference proteome</keyword>
<feature type="transmembrane region" description="Helical" evidence="8">
    <location>
        <begin position="159"/>
        <end position="183"/>
    </location>
</feature>
<feature type="region of interest" description="Disordered" evidence="7">
    <location>
        <begin position="1"/>
        <end position="22"/>
    </location>
</feature>
<evidence type="ECO:0000256" key="8">
    <source>
        <dbReference type="SAM" id="Phobius"/>
    </source>
</evidence>
<dbReference type="AlphaFoldDB" id="A0A2W2IDC6"/>
<keyword evidence="5 8" id="KW-1133">Transmembrane helix</keyword>
<dbReference type="PANTHER" id="PTHR43337">
    <property type="entry name" value="XANTHINE/URACIL PERMEASE C887.17-RELATED"/>
    <property type="match status" value="1"/>
</dbReference>